<evidence type="ECO:0000256" key="4">
    <source>
        <dbReference type="ARBA" id="ARBA00022679"/>
    </source>
</evidence>
<proteinExistence type="inferred from homology"/>
<dbReference type="InterPro" id="IPR035996">
    <property type="entry name" value="4pyrrol_Methylase_sf"/>
</dbReference>
<comment type="subcellular location">
    <subcellularLocation>
        <location evidence="6">Cytoplasm</location>
    </subcellularLocation>
</comment>
<dbReference type="RefSeq" id="WP_107762189.1">
    <property type="nucleotide sequence ID" value="NZ_QAOK01000012.1"/>
</dbReference>
<dbReference type="InterPro" id="IPR053910">
    <property type="entry name" value="RsmI_HTH"/>
</dbReference>
<gene>
    <name evidence="6" type="primary">rsmI</name>
    <name evidence="9" type="ORF">C8R21_11210</name>
</gene>
<sequence length="290" mass="31652">MDQSKATVIPATLYVVATPIGNLRDITLRALDVLAAVDVVAAEDTRTTKHLLTRYAISKTLFALHRHNESALFTKIAGLLSQGKTVAIVTDAGTPAISDPGGLVVRFVREQGFKVVPIPGCNAATCALSVAGISNPHFLFYGFLPTSSGPRRRALANLKPHPYSLIFYEAPHRILECIADMTEVFGRDRRIIFARELTKVFETIHGCPLGEALAWLEADSDRRKGEFVLILSGAEPSKEAELSEQARSTLQLLMHELPLKQAVRLTAEISGESKNRLYSLALSLQPHSNS</sequence>
<evidence type="ECO:0000313" key="9">
    <source>
        <dbReference type="EMBL" id="PTQ80972.1"/>
    </source>
</evidence>
<evidence type="ECO:0000256" key="2">
    <source>
        <dbReference type="ARBA" id="ARBA00022552"/>
    </source>
</evidence>
<comment type="caution">
    <text evidence="9">The sequence shown here is derived from an EMBL/GenBank/DDBJ whole genome shotgun (WGS) entry which is preliminary data.</text>
</comment>
<dbReference type="Pfam" id="PF23016">
    <property type="entry name" value="RsmI_C"/>
    <property type="match status" value="1"/>
</dbReference>
<dbReference type="HAMAP" id="MF_01877">
    <property type="entry name" value="16SrRNA_methyltr_I"/>
    <property type="match status" value="1"/>
</dbReference>
<evidence type="ECO:0000256" key="5">
    <source>
        <dbReference type="ARBA" id="ARBA00022691"/>
    </source>
</evidence>
<comment type="function">
    <text evidence="6">Catalyzes the 2'-O-methylation of the ribose of cytidine 1402 (C1402) in 16S rRNA.</text>
</comment>
<evidence type="ECO:0000259" key="7">
    <source>
        <dbReference type="Pfam" id="PF00590"/>
    </source>
</evidence>
<keyword evidence="3 6" id="KW-0489">Methyltransferase</keyword>
<comment type="catalytic activity">
    <reaction evidence="6">
        <text>cytidine(1402) in 16S rRNA + S-adenosyl-L-methionine = 2'-O-methylcytidine(1402) in 16S rRNA + S-adenosyl-L-homocysteine + H(+)</text>
        <dbReference type="Rhea" id="RHEA:42924"/>
        <dbReference type="Rhea" id="RHEA-COMP:10285"/>
        <dbReference type="Rhea" id="RHEA-COMP:10286"/>
        <dbReference type="ChEBI" id="CHEBI:15378"/>
        <dbReference type="ChEBI" id="CHEBI:57856"/>
        <dbReference type="ChEBI" id="CHEBI:59789"/>
        <dbReference type="ChEBI" id="CHEBI:74495"/>
        <dbReference type="ChEBI" id="CHEBI:82748"/>
        <dbReference type="EC" id="2.1.1.198"/>
    </reaction>
</comment>
<dbReference type="SUPFAM" id="SSF53790">
    <property type="entry name" value="Tetrapyrrole methylase"/>
    <property type="match status" value="1"/>
</dbReference>
<dbReference type="InterPro" id="IPR014776">
    <property type="entry name" value="4pyrrole_Mease_sub2"/>
</dbReference>
<dbReference type="Gene3D" id="3.40.1010.10">
    <property type="entry name" value="Cobalt-precorrin-4 Transmethylase, Domain 1"/>
    <property type="match status" value="1"/>
</dbReference>
<dbReference type="Gene3D" id="3.30.950.10">
    <property type="entry name" value="Methyltransferase, Cobalt-precorrin-4 Transmethylase, Domain 2"/>
    <property type="match status" value="1"/>
</dbReference>
<keyword evidence="4 6" id="KW-0808">Transferase</keyword>
<evidence type="ECO:0000313" key="10">
    <source>
        <dbReference type="Proteomes" id="UP000244152"/>
    </source>
</evidence>
<dbReference type="InterPro" id="IPR008189">
    <property type="entry name" value="rRNA_ssu_MeTfrase_I"/>
</dbReference>
<dbReference type="Proteomes" id="UP000244152">
    <property type="component" value="Unassembled WGS sequence"/>
</dbReference>
<evidence type="ECO:0000256" key="3">
    <source>
        <dbReference type="ARBA" id="ARBA00022603"/>
    </source>
</evidence>
<feature type="domain" description="RsmI HTH" evidence="8">
    <location>
        <begin position="241"/>
        <end position="285"/>
    </location>
</feature>
<keyword evidence="2 6" id="KW-0698">rRNA processing</keyword>
<dbReference type="PANTHER" id="PTHR46111">
    <property type="entry name" value="RIBOSOMAL RNA SMALL SUBUNIT METHYLTRANSFERASE I"/>
    <property type="match status" value="1"/>
</dbReference>
<keyword evidence="1 6" id="KW-0963">Cytoplasm</keyword>
<dbReference type="GO" id="GO:0005737">
    <property type="term" value="C:cytoplasm"/>
    <property type="evidence" value="ECO:0007669"/>
    <property type="project" value="UniProtKB-SubCell"/>
</dbReference>
<dbReference type="NCBIfam" id="TIGR00096">
    <property type="entry name" value="16S rRNA (cytidine(1402)-2'-O)-methyltransferase"/>
    <property type="match status" value="1"/>
</dbReference>
<dbReference type="FunFam" id="3.40.1010.10:FF:000007">
    <property type="entry name" value="Ribosomal RNA small subunit methyltransferase I"/>
    <property type="match status" value="1"/>
</dbReference>
<dbReference type="PANTHER" id="PTHR46111:SF1">
    <property type="entry name" value="RIBOSOMAL RNA SMALL SUBUNIT METHYLTRANSFERASE I"/>
    <property type="match status" value="1"/>
</dbReference>
<dbReference type="Pfam" id="PF00590">
    <property type="entry name" value="TP_methylase"/>
    <property type="match status" value="1"/>
</dbReference>
<evidence type="ECO:0000259" key="8">
    <source>
        <dbReference type="Pfam" id="PF23016"/>
    </source>
</evidence>
<dbReference type="EC" id="2.1.1.198" evidence="6"/>
<dbReference type="InterPro" id="IPR014777">
    <property type="entry name" value="4pyrrole_Mease_sub1"/>
</dbReference>
<organism evidence="9 10">
    <name type="scientific">Nitrosospira multiformis</name>
    <dbReference type="NCBI Taxonomy" id="1231"/>
    <lineage>
        <taxon>Bacteria</taxon>
        <taxon>Pseudomonadati</taxon>
        <taxon>Pseudomonadota</taxon>
        <taxon>Betaproteobacteria</taxon>
        <taxon>Nitrosomonadales</taxon>
        <taxon>Nitrosomonadaceae</taxon>
        <taxon>Nitrosospira</taxon>
    </lineage>
</organism>
<dbReference type="AlphaFoldDB" id="A0A2T5IAW8"/>
<protein>
    <recommendedName>
        <fullName evidence="6">Ribosomal RNA small subunit methyltransferase I</fullName>
        <ecNumber evidence="6">2.1.1.198</ecNumber>
    </recommendedName>
    <alternativeName>
        <fullName evidence="6">16S rRNA 2'-O-ribose C1402 methyltransferase</fullName>
    </alternativeName>
    <alternativeName>
        <fullName evidence="6">rRNA (cytidine-2'-O-)-methyltransferase RsmI</fullName>
    </alternativeName>
</protein>
<evidence type="ECO:0000256" key="6">
    <source>
        <dbReference type="HAMAP-Rule" id="MF_01877"/>
    </source>
</evidence>
<keyword evidence="5 6" id="KW-0949">S-adenosyl-L-methionine</keyword>
<dbReference type="FunFam" id="3.30.950.10:FF:000002">
    <property type="entry name" value="Ribosomal RNA small subunit methyltransferase I"/>
    <property type="match status" value="1"/>
</dbReference>
<accession>A0A2T5IAW8</accession>
<reference evidence="9 10" key="1">
    <citation type="submission" date="2018-04" db="EMBL/GenBank/DDBJ databases">
        <title>Active sludge and wastewater microbial communities from Klosterneuburg, Austria.</title>
        <authorList>
            <person name="Wagner M."/>
        </authorList>
    </citation>
    <scope>NUCLEOTIDE SEQUENCE [LARGE SCALE GENOMIC DNA]</scope>
    <source>
        <strain evidence="9 10">Nl12</strain>
    </source>
</reference>
<dbReference type="PIRSF" id="PIRSF005917">
    <property type="entry name" value="MTase_YraL"/>
    <property type="match status" value="1"/>
</dbReference>
<feature type="domain" description="Tetrapyrrole methylase" evidence="7">
    <location>
        <begin position="12"/>
        <end position="212"/>
    </location>
</feature>
<dbReference type="GO" id="GO:0070677">
    <property type="term" value="F:rRNA (cytosine-2'-O-)-methyltransferase activity"/>
    <property type="evidence" value="ECO:0007669"/>
    <property type="project" value="UniProtKB-UniRule"/>
</dbReference>
<name>A0A2T5IAW8_9PROT</name>
<dbReference type="CDD" id="cd11648">
    <property type="entry name" value="RsmI"/>
    <property type="match status" value="1"/>
</dbReference>
<evidence type="ECO:0000256" key="1">
    <source>
        <dbReference type="ARBA" id="ARBA00022490"/>
    </source>
</evidence>
<comment type="similarity">
    <text evidence="6">Belongs to the methyltransferase superfamily. RsmI family.</text>
</comment>
<dbReference type="InterPro" id="IPR000878">
    <property type="entry name" value="4pyrrol_Mease"/>
</dbReference>
<dbReference type="EMBL" id="QAOK01000012">
    <property type="protein sequence ID" value="PTQ80972.1"/>
    <property type="molecule type" value="Genomic_DNA"/>
</dbReference>